<keyword evidence="4" id="KW-1185">Reference proteome</keyword>
<feature type="compositionally biased region" description="Low complexity" evidence="1">
    <location>
        <begin position="167"/>
        <end position="179"/>
    </location>
</feature>
<name>A0ABV8MV97_9NEIS</name>
<keyword evidence="2" id="KW-0812">Transmembrane</keyword>
<sequence>MHKPSEPFFDPDLDDREVRAAFRQLDDQPPAALDAAILAAAHEAVAANARNKVVALPQRRRWLAPVGLAASLLLAVGIVFQLDFQPRPETSAMEPLPQAVEETAALPAPAQEAPPPAEAAAAPQRGLALPAPQADRKAVASDKAKVAETRSLNSQAEAPSAVMADQAAPPAAPLVESAPAPAPAAPPPPAAPSPALKKLEAPASRAAERVNAAGSEAAKPALADTASVPEPFEAAVETIRRLLREQRPAEARTALQQLRRAYPDRALPADLQVLAKALESDEQKP</sequence>
<feature type="transmembrane region" description="Helical" evidence="2">
    <location>
        <begin position="62"/>
        <end position="82"/>
    </location>
</feature>
<proteinExistence type="predicted"/>
<keyword evidence="2" id="KW-1133">Transmembrane helix</keyword>
<gene>
    <name evidence="3" type="ORF">ACFOW7_16190</name>
</gene>
<dbReference type="Proteomes" id="UP001595791">
    <property type="component" value="Unassembled WGS sequence"/>
</dbReference>
<dbReference type="EMBL" id="JBHSBU010000001">
    <property type="protein sequence ID" value="MFC4160880.1"/>
    <property type="molecule type" value="Genomic_DNA"/>
</dbReference>
<evidence type="ECO:0008006" key="5">
    <source>
        <dbReference type="Google" id="ProtNLM"/>
    </source>
</evidence>
<evidence type="ECO:0000313" key="4">
    <source>
        <dbReference type="Proteomes" id="UP001595791"/>
    </source>
</evidence>
<protein>
    <recommendedName>
        <fullName evidence="5">Tetratricopeptide repeat protein</fullName>
    </recommendedName>
</protein>
<keyword evidence="2" id="KW-0472">Membrane</keyword>
<evidence type="ECO:0000313" key="3">
    <source>
        <dbReference type="EMBL" id="MFC4160880.1"/>
    </source>
</evidence>
<feature type="compositionally biased region" description="Pro residues" evidence="1">
    <location>
        <begin position="180"/>
        <end position="192"/>
    </location>
</feature>
<dbReference type="RefSeq" id="WP_378166187.1">
    <property type="nucleotide sequence ID" value="NZ_JBHSBU010000001.1"/>
</dbReference>
<evidence type="ECO:0000256" key="2">
    <source>
        <dbReference type="SAM" id="Phobius"/>
    </source>
</evidence>
<evidence type="ECO:0000256" key="1">
    <source>
        <dbReference type="SAM" id="MobiDB-lite"/>
    </source>
</evidence>
<feature type="region of interest" description="Disordered" evidence="1">
    <location>
        <begin position="130"/>
        <end position="226"/>
    </location>
</feature>
<reference evidence="4" key="1">
    <citation type="journal article" date="2019" name="Int. J. Syst. Evol. Microbiol.">
        <title>The Global Catalogue of Microorganisms (GCM) 10K type strain sequencing project: providing services to taxonomists for standard genome sequencing and annotation.</title>
        <authorList>
            <consortium name="The Broad Institute Genomics Platform"/>
            <consortium name="The Broad Institute Genome Sequencing Center for Infectious Disease"/>
            <person name="Wu L."/>
            <person name="Ma J."/>
        </authorList>
    </citation>
    <scope>NUCLEOTIDE SEQUENCE [LARGE SCALE GENOMIC DNA]</scope>
    <source>
        <strain evidence="4">LMG 29894</strain>
    </source>
</reference>
<feature type="compositionally biased region" description="Basic and acidic residues" evidence="1">
    <location>
        <begin position="134"/>
        <end position="148"/>
    </location>
</feature>
<organism evidence="3 4">
    <name type="scientific">Chitinimonas lacunae</name>
    <dbReference type="NCBI Taxonomy" id="1963018"/>
    <lineage>
        <taxon>Bacteria</taxon>
        <taxon>Pseudomonadati</taxon>
        <taxon>Pseudomonadota</taxon>
        <taxon>Betaproteobacteria</taxon>
        <taxon>Neisseriales</taxon>
        <taxon>Chitinibacteraceae</taxon>
        <taxon>Chitinimonas</taxon>
    </lineage>
</organism>
<accession>A0ABV8MV97</accession>
<comment type="caution">
    <text evidence="3">The sequence shown here is derived from an EMBL/GenBank/DDBJ whole genome shotgun (WGS) entry which is preliminary data.</text>
</comment>